<dbReference type="InterPro" id="IPR036941">
    <property type="entry name" value="Rcpt_L-dom_sf"/>
</dbReference>
<keyword evidence="2" id="KW-0134">Cell wall</keyword>
<evidence type="ECO:0000256" key="7">
    <source>
        <dbReference type="SAM" id="SignalP"/>
    </source>
</evidence>
<evidence type="ECO:0000313" key="9">
    <source>
        <dbReference type="Proteomes" id="UP001164459"/>
    </source>
</evidence>
<sequence>MSERTCPLRCARLFVALALAAGCHGPKGDPSTASEATSGGPEPTSAGSGPTSAGSEPTSTTGEACATVIEGDLRIDDGTDVAGLACVVEVRGELRLEDTTGWSDMTALSALRAVGGDLRIVGNAALVSLDGLQALERIGGWLSVGDNPQLVSLDGLQALARIGGYVGLRNNTKLGDLSGLSGVRQLGGLYLQGNGLTSVAGLQGEVAFSPALAGHASVLLVEETLTGLDGFAALSVSAPQGLRITLRTMPALTDASGLEVFAAAAGPIEVELWDLPALPRFAWPGRLAALKVLDTPALQELELPAVTSAREITVEDAPALTSLAGLSALRSVSDWLSLGWCRGSGGLGGIVDLHGLEALEQVELLQIDGNASLTSLTGLSVDLQAEHVFIRDNPMLPQAEAEAWLAAASHVGKSYSEACENQGGPECVVGCPPQGE</sequence>
<dbReference type="EMBL" id="CP114040">
    <property type="protein sequence ID" value="WAS90254.1"/>
    <property type="molecule type" value="Genomic_DNA"/>
</dbReference>
<keyword evidence="4 7" id="KW-0732">Signal</keyword>
<accession>A0ABY7GTG4</accession>
<dbReference type="RefSeq" id="WP_269032585.1">
    <property type="nucleotide sequence ID" value="NZ_CP114040.1"/>
</dbReference>
<evidence type="ECO:0000256" key="1">
    <source>
        <dbReference type="ARBA" id="ARBA00004191"/>
    </source>
</evidence>
<evidence type="ECO:0000256" key="6">
    <source>
        <dbReference type="SAM" id="MobiDB-lite"/>
    </source>
</evidence>
<evidence type="ECO:0000256" key="2">
    <source>
        <dbReference type="ARBA" id="ARBA00022512"/>
    </source>
</evidence>
<keyword evidence="5" id="KW-0325">Glycoprotein</keyword>
<proteinExistence type="predicted"/>
<dbReference type="PANTHER" id="PTHR31018">
    <property type="entry name" value="SPORULATION-SPECIFIC PROTEIN-RELATED"/>
    <property type="match status" value="1"/>
</dbReference>
<dbReference type="Gene3D" id="3.80.20.20">
    <property type="entry name" value="Receptor L-domain"/>
    <property type="match status" value="1"/>
</dbReference>
<dbReference type="PANTHER" id="PTHR31018:SF3">
    <property type="entry name" value="RECEPTOR PROTEIN-TYROSINE KINASE"/>
    <property type="match status" value="1"/>
</dbReference>
<comment type="subcellular location">
    <subcellularLocation>
        <location evidence="1">Secreted</location>
        <location evidence="1">Cell wall</location>
    </subcellularLocation>
</comment>
<evidence type="ECO:0000313" key="8">
    <source>
        <dbReference type="EMBL" id="WAS90254.1"/>
    </source>
</evidence>
<protein>
    <recommendedName>
        <fullName evidence="10">Receptor L domain-containing protein</fullName>
    </recommendedName>
</protein>
<feature type="signal peptide" evidence="7">
    <location>
        <begin position="1"/>
        <end position="20"/>
    </location>
</feature>
<evidence type="ECO:0000256" key="3">
    <source>
        <dbReference type="ARBA" id="ARBA00022525"/>
    </source>
</evidence>
<keyword evidence="3" id="KW-0964">Secreted</keyword>
<evidence type="ECO:0000256" key="5">
    <source>
        <dbReference type="ARBA" id="ARBA00023180"/>
    </source>
</evidence>
<keyword evidence="9" id="KW-1185">Reference proteome</keyword>
<evidence type="ECO:0008006" key="10">
    <source>
        <dbReference type="Google" id="ProtNLM"/>
    </source>
</evidence>
<name>A0ABY7GTG4_9BACT</name>
<feature type="region of interest" description="Disordered" evidence="6">
    <location>
        <begin position="25"/>
        <end position="62"/>
    </location>
</feature>
<dbReference type="PROSITE" id="PS51257">
    <property type="entry name" value="PROKAR_LIPOPROTEIN"/>
    <property type="match status" value="1"/>
</dbReference>
<feature type="compositionally biased region" description="Low complexity" evidence="6">
    <location>
        <begin position="44"/>
        <end position="62"/>
    </location>
</feature>
<dbReference type="SUPFAM" id="SSF52058">
    <property type="entry name" value="L domain-like"/>
    <property type="match status" value="1"/>
</dbReference>
<dbReference type="Proteomes" id="UP001164459">
    <property type="component" value="Chromosome"/>
</dbReference>
<gene>
    <name evidence="8" type="ORF">O0S08_29020</name>
</gene>
<organism evidence="8 9">
    <name type="scientific">Nannocystis punicea</name>
    <dbReference type="NCBI Taxonomy" id="2995304"/>
    <lineage>
        <taxon>Bacteria</taxon>
        <taxon>Pseudomonadati</taxon>
        <taxon>Myxococcota</taxon>
        <taxon>Polyangia</taxon>
        <taxon>Nannocystales</taxon>
        <taxon>Nannocystaceae</taxon>
        <taxon>Nannocystis</taxon>
    </lineage>
</organism>
<feature type="chain" id="PRO_5046329968" description="Receptor L domain-containing protein" evidence="7">
    <location>
        <begin position="21"/>
        <end position="436"/>
    </location>
</feature>
<dbReference type="InterPro" id="IPR051648">
    <property type="entry name" value="CWI-Assembly_Regulator"/>
</dbReference>
<evidence type="ECO:0000256" key="4">
    <source>
        <dbReference type="ARBA" id="ARBA00022729"/>
    </source>
</evidence>
<reference evidence="8" key="1">
    <citation type="submission" date="2022-11" db="EMBL/GenBank/DDBJ databases">
        <title>Minimal conservation of predation-associated metabolite biosynthetic gene clusters underscores biosynthetic potential of Myxococcota including descriptions for ten novel species: Archangium lansinium sp. nov., Myxococcus landrumus sp. nov., Nannocystis bai.</title>
        <authorList>
            <person name="Ahearne A."/>
            <person name="Stevens C."/>
            <person name="Dowd S."/>
        </authorList>
    </citation>
    <scope>NUCLEOTIDE SEQUENCE</scope>
    <source>
        <strain evidence="8">Fl3</strain>
    </source>
</reference>